<dbReference type="PANTHER" id="PTHR10183">
    <property type="entry name" value="CALPAIN"/>
    <property type="match status" value="1"/>
</dbReference>
<dbReference type="InterPro" id="IPR038765">
    <property type="entry name" value="Papain-like_cys_pep_sf"/>
</dbReference>
<reference evidence="6" key="2">
    <citation type="submission" date="2025-09" db="UniProtKB">
        <authorList>
            <consortium name="Ensembl"/>
        </authorList>
    </citation>
    <scope>IDENTIFICATION</scope>
</reference>
<dbReference type="InterPro" id="IPR022684">
    <property type="entry name" value="Calpain_cysteine_protease"/>
</dbReference>
<dbReference type="OMA" id="QESWHIR"/>
<dbReference type="Ensembl" id="ENSVKKT00000028351.1">
    <property type="protein sequence ID" value="ENSVKKP00000027683.1"/>
    <property type="gene ID" value="ENSVKKG00000017977.1"/>
</dbReference>
<dbReference type="PROSITE" id="PS50203">
    <property type="entry name" value="CALPAIN_CAT"/>
    <property type="match status" value="1"/>
</dbReference>
<dbReference type="GO" id="GO:0004198">
    <property type="term" value="F:calcium-dependent cysteine-type endopeptidase activity"/>
    <property type="evidence" value="ECO:0007669"/>
    <property type="project" value="InterPro"/>
</dbReference>
<feature type="domain" description="Calpain catalytic" evidence="5">
    <location>
        <begin position="55"/>
        <end position="157"/>
    </location>
</feature>
<feature type="active site" evidence="2">
    <location>
        <position position="105"/>
    </location>
</feature>
<feature type="region of interest" description="Disordered" evidence="4">
    <location>
        <begin position="1"/>
        <end position="21"/>
    </location>
</feature>
<dbReference type="Proteomes" id="UP000694545">
    <property type="component" value="Unplaced"/>
</dbReference>
<dbReference type="PRINTS" id="PR00704">
    <property type="entry name" value="CALPAIN"/>
</dbReference>
<dbReference type="InterPro" id="IPR001300">
    <property type="entry name" value="Peptidase_C2_calpain_cat"/>
</dbReference>
<accession>A0A8D2LVS6</accession>
<evidence type="ECO:0000256" key="4">
    <source>
        <dbReference type="SAM" id="MobiDB-lite"/>
    </source>
</evidence>
<dbReference type="GO" id="GO:0006508">
    <property type="term" value="P:proteolysis"/>
    <property type="evidence" value="ECO:0007669"/>
    <property type="project" value="InterPro"/>
</dbReference>
<reference evidence="6" key="1">
    <citation type="submission" date="2025-08" db="UniProtKB">
        <authorList>
            <consortium name="Ensembl"/>
        </authorList>
    </citation>
    <scope>IDENTIFICATION</scope>
</reference>
<evidence type="ECO:0000259" key="5">
    <source>
        <dbReference type="PROSITE" id="PS50203"/>
    </source>
</evidence>
<dbReference type="AlphaFoldDB" id="A0A8D2LVS6"/>
<sequence length="162" mass="18998">DLSSPNAISPSLHHRRRRNQESWHIRRKGPIQKHSRLSEQNYYALLEQCLKKGCLFEDPLFPADVRSIGTGPILQKLPQKIHWKRPYVSDGIRRLALCQGLIEDCWFLAAVEALTFHQDILFKVVPQNQSFERKKYAGIFHFKVGLNFKWINLIYIDPYGEI</sequence>
<protein>
    <recommendedName>
        <fullName evidence="5">Calpain catalytic domain-containing protein</fullName>
    </recommendedName>
</protein>
<comment type="caution">
    <text evidence="3">Lacks conserved residue(s) required for the propagation of feature annotation.</text>
</comment>
<evidence type="ECO:0000256" key="1">
    <source>
        <dbReference type="ARBA" id="ARBA00007623"/>
    </source>
</evidence>
<name>A0A8D2LVS6_VARKO</name>
<dbReference type="SUPFAM" id="SSF54001">
    <property type="entry name" value="Cysteine proteinases"/>
    <property type="match status" value="1"/>
</dbReference>
<evidence type="ECO:0000256" key="2">
    <source>
        <dbReference type="PIRSR" id="PIRSR622684-1"/>
    </source>
</evidence>
<evidence type="ECO:0000313" key="6">
    <source>
        <dbReference type="Ensembl" id="ENSVKKP00000027683.1"/>
    </source>
</evidence>
<keyword evidence="7" id="KW-1185">Reference proteome</keyword>
<dbReference type="PANTHER" id="PTHR10183:SF302">
    <property type="entry name" value="CALPAIN-14"/>
    <property type="match status" value="1"/>
</dbReference>
<dbReference type="Pfam" id="PF00648">
    <property type="entry name" value="Peptidase_C2"/>
    <property type="match status" value="1"/>
</dbReference>
<evidence type="ECO:0000313" key="7">
    <source>
        <dbReference type="Proteomes" id="UP000694545"/>
    </source>
</evidence>
<organism evidence="6 7">
    <name type="scientific">Varanus komodoensis</name>
    <name type="common">Komodo dragon</name>
    <dbReference type="NCBI Taxonomy" id="61221"/>
    <lineage>
        <taxon>Eukaryota</taxon>
        <taxon>Metazoa</taxon>
        <taxon>Chordata</taxon>
        <taxon>Craniata</taxon>
        <taxon>Vertebrata</taxon>
        <taxon>Euteleostomi</taxon>
        <taxon>Lepidosauria</taxon>
        <taxon>Squamata</taxon>
        <taxon>Bifurcata</taxon>
        <taxon>Unidentata</taxon>
        <taxon>Episquamata</taxon>
        <taxon>Toxicofera</taxon>
        <taxon>Anguimorpha</taxon>
        <taxon>Paleoanguimorpha</taxon>
        <taxon>Varanoidea</taxon>
        <taxon>Varanidae</taxon>
        <taxon>Varanus</taxon>
    </lineage>
</organism>
<proteinExistence type="inferred from homology"/>
<comment type="similarity">
    <text evidence="1">Belongs to the peptidase C2 family.</text>
</comment>
<dbReference type="GO" id="GO:0005737">
    <property type="term" value="C:cytoplasm"/>
    <property type="evidence" value="ECO:0007669"/>
    <property type="project" value="TreeGrafter"/>
</dbReference>
<evidence type="ECO:0000256" key="3">
    <source>
        <dbReference type="PROSITE-ProRule" id="PRU00239"/>
    </source>
</evidence>